<organism evidence="3 4">
    <name type="scientific">Hymenobacter aquaticus</name>
    <dbReference type="NCBI Taxonomy" id="1867101"/>
    <lineage>
        <taxon>Bacteria</taxon>
        <taxon>Pseudomonadati</taxon>
        <taxon>Bacteroidota</taxon>
        <taxon>Cytophagia</taxon>
        <taxon>Cytophagales</taxon>
        <taxon>Hymenobacteraceae</taxon>
        <taxon>Hymenobacter</taxon>
    </lineage>
</organism>
<feature type="chain" id="PRO_5021325084" evidence="1">
    <location>
        <begin position="19"/>
        <end position="269"/>
    </location>
</feature>
<comment type="caution">
    <text evidence="3">The sequence shown here is derived from an EMBL/GenBank/DDBJ whole genome shotgun (WGS) entry which is preliminary data.</text>
</comment>
<evidence type="ECO:0000313" key="3">
    <source>
        <dbReference type="EMBL" id="TGE23724.1"/>
    </source>
</evidence>
<reference evidence="3 4" key="1">
    <citation type="submission" date="2019-04" db="EMBL/GenBank/DDBJ databases">
        <authorList>
            <person name="Feng G."/>
            <person name="Zhang J."/>
            <person name="Zhu H."/>
        </authorList>
    </citation>
    <scope>NUCLEOTIDE SEQUENCE [LARGE SCALE GENOMIC DNA]</scope>
    <source>
        <strain evidence="3 4">JCM 31653</strain>
    </source>
</reference>
<dbReference type="InterPro" id="IPR026444">
    <property type="entry name" value="Secre_tail"/>
</dbReference>
<dbReference type="Pfam" id="PF18962">
    <property type="entry name" value="Por_Secre_tail"/>
    <property type="match status" value="1"/>
</dbReference>
<name>A0A4Z0Q288_9BACT</name>
<keyword evidence="4" id="KW-1185">Reference proteome</keyword>
<dbReference type="RefSeq" id="WP_135460641.1">
    <property type="nucleotide sequence ID" value="NZ_SRLC01000001.1"/>
</dbReference>
<proteinExistence type="predicted"/>
<gene>
    <name evidence="3" type="ORF">E5K00_00485</name>
</gene>
<dbReference type="Proteomes" id="UP000297549">
    <property type="component" value="Unassembled WGS sequence"/>
</dbReference>
<evidence type="ECO:0000259" key="2">
    <source>
        <dbReference type="Pfam" id="PF18962"/>
    </source>
</evidence>
<dbReference type="AlphaFoldDB" id="A0A4Z0Q288"/>
<sequence>MQKLLLAASLLISTAASAQVTLENTYVLNAPAMQSEDLFPIKLSTGEAKYVRFNSATRLMTLYNLNHSQFKQLTVPAPPAGYGAPGIDYVSDKLFNQDAALEYIVYYNRTNATSQETTMLNVYSEAGTLLLRSDSAYVNHIFNTSAGTKMLLSKAYPSLTGGNRSKVVAYALGGTLTTLKTQQAEADGLRQPYPNPATESLRLPYEVKKGTATLRITDAAGRTVATYQVDSTFDHLLLNAGELRSGVYFYQVVAADGSASPARRFVVSH</sequence>
<keyword evidence="1" id="KW-0732">Signal</keyword>
<protein>
    <submittedName>
        <fullName evidence="3">T9SS type A sorting domain-containing protein</fullName>
    </submittedName>
</protein>
<feature type="signal peptide" evidence="1">
    <location>
        <begin position="1"/>
        <end position="18"/>
    </location>
</feature>
<dbReference type="OrthoDB" id="976933at2"/>
<evidence type="ECO:0000313" key="4">
    <source>
        <dbReference type="Proteomes" id="UP000297549"/>
    </source>
</evidence>
<dbReference type="EMBL" id="SRLC01000001">
    <property type="protein sequence ID" value="TGE23724.1"/>
    <property type="molecule type" value="Genomic_DNA"/>
</dbReference>
<feature type="domain" description="Secretion system C-terminal sorting" evidence="2">
    <location>
        <begin position="193"/>
        <end position="259"/>
    </location>
</feature>
<accession>A0A4Z0Q288</accession>
<evidence type="ECO:0000256" key="1">
    <source>
        <dbReference type="SAM" id="SignalP"/>
    </source>
</evidence>